<dbReference type="PANTHER" id="PTHR23131:SF0">
    <property type="entry name" value="ENDORIBONUCLEASE LACTB2"/>
    <property type="match status" value="1"/>
</dbReference>
<dbReference type="SUPFAM" id="SSF56281">
    <property type="entry name" value="Metallo-hydrolase/oxidoreductase"/>
    <property type="match status" value="1"/>
</dbReference>
<feature type="domain" description="Metallo-beta-lactamase" evidence="1">
    <location>
        <begin position="34"/>
        <end position="194"/>
    </location>
</feature>
<dbReference type="Pfam" id="PF00753">
    <property type="entry name" value="Lactamase_B"/>
    <property type="match status" value="1"/>
</dbReference>
<organism evidence="2 3">
    <name type="scientific">Actinokineospora auranticolor</name>
    <dbReference type="NCBI Taxonomy" id="155976"/>
    <lineage>
        <taxon>Bacteria</taxon>
        <taxon>Bacillati</taxon>
        <taxon>Actinomycetota</taxon>
        <taxon>Actinomycetes</taxon>
        <taxon>Pseudonocardiales</taxon>
        <taxon>Pseudonocardiaceae</taxon>
        <taxon>Actinokineospora</taxon>
    </lineage>
</organism>
<reference evidence="2 3" key="1">
    <citation type="submission" date="2018-02" db="EMBL/GenBank/DDBJ databases">
        <title>Genomic Encyclopedia of Archaeal and Bacterial Type Strains, Phase II (KMG-II): from individual species to whole genera.</title>
        <authorList>
            <person name="Goeker M."/>
        </authorList>
    </citation>
    <scope>NUCLEOTIDE SEQUENCE [LARGE SCALE GENOMIC DNA]</scope>
    <source>
        <strain evidence="2 3">YU 961-1</strain>
    </source>
</reference>
<dbReference type="AlphaFoldDB" id="A0A2S6GKZ6"/>
<dbReference type="Gene3D" id="1.10.10.10">
    <property type="entry name" value="Winged helix-like DNA-binding domain superfamily/Winged helix DNA-binding domain"/>
    <property type="match status" value="1"/>
</dbReference>
<dbReference type="InterPro" id="IPR036388">
    <property type="entry name" value="WH-like_DNA-bd_sf"/>
</dbReference>
<evidence type="ECO:0000259" key="1">
    <source>
        <dbReference type="SMART" id="SM00849"/>
    </source>
</evidence>
<dbReference type="Proteomes" id="UP000239203">
    <property type="component" value="Unassembled WGS sequence"/>
</dbReference>
<dbReference type="CDD" id="cd16278">
    <property type="entry name" value="metallo-hydrolase-like_MBL-fold"/>
    <property type="match status" value="1"/>
</dbReference>
<sequence>MRDVTHPAYAVVRQVTPYAGVLLEDNPSVMTLDGTNTWILRAPGSADAVVVDPGHEDIPHLERIVAAAGTIEAILITHHHDDHVGGAPWLARHAAAPVRAFDPALCVDGAPLTDREVVVAAGLEIEVLHTPGHTADSLCLAVNHDEPAVLTGDTVLGRGTTVISPPPDGSLGAYLSSLRTLIAFRSGTRVLPGHGPDLPDLPVVAQEYLTHREQRLDQIRAALAHLGSDATPRQVVEHVYADVDPSLWPAAEWSVRAQLEYLNQGLGR</sequence>
<keyword evidence="2" id="KW-0378">Hydrolase</keyword>
<dbReference type="Gene3D" id="3.60.15.10">
    <property type="entry name" value="Ribonuclease Z/Hydroxyacylglutathione hydrolase-like"/>
    <property type="match status" value="1"/>
</dbReference>
<dbReference type="InterPro" id="IPR036866">
    <property type="entry name" value="RibonucZ/Hydroxyglut_hydro"/>
</dbReference>
<protein>
    <submittedName>
        <fullName evidence="2">Glyoxylase-like metal-dependent hydrolase (Beta-lactamase superfamily II)</fullName>
    </submittedName>
</protein>
<dbReference type="SMART" id="SM00849">
    <property type="entry name" value="Lactamase_B"/>
    <property type="match status" value="1"/>
</dbReference>
<evidence type="ECO:0000313" key="2">
    <source>
        <dbReference type="EMBL" id="PPK65816.1"/>
    </source>
</evidence>
<evidence type="ECO:0000313" key="3">
    <source>
        <dbReference type="Proteomes" id="UP000239203"/>
    </source>
</evidence>
<gene>
    <name evidence="2" type="ORF">CLV40_11277</name>
</gene>
<dbReference type="InterPro" id="IPR001279">
    <property type="entry name" value="Metallo-B-lactamas"/>
</dbReference>
<keyword evidence="3" id="KW-1185">Reference proteome</keyword>
<dbReference type="InterPro" id="IPR041516">
    <property type="entry name" value="LACTB2_WH"/>
</dbReference>
<dbReference type="Pfam" id="PF17778">
    <property type="entry name" value="WHD_BLACT"/>
    <property type="match status" value="1"/>
</dbReference>
<name>A0A2S6GKZ6_9PSEU</name>
<dbReference type="GO" id="GO:0016787">
    <property type="term" value="F:hydrolase activity"/>
    <property type="evidence" value="ECO:0007669"/>
    <property type="project" value="UniProtKB-KW"/>
</dbReference>
<dbReference type="PANTHER" id="PTHR23131">
    <property type="entry name" value="ENDORIBONUCLEASE LACTB2"/>
    <property type="match status" value="1"/>
</dbReference>
<comment type="caution">
    <text evidence="2">The sequence shown here is derived from an EMBL/GenBank/DDBJ whole genome shotgun (WGS) entry which is preliminary data.</text>
</comment>
<proteinExistence type="predicted"/>
<dbReference type="EMBL" id="PTIX01000012">
    <property type="protein sequence ID" value="PPK65816.1"/>
    <property type="molecule type" value="Genomic_DNA"/>
</dbReference>
<dbReference type="InterPro" id="IPR050662">
    <property type="entry name" value="Sec-metab_biosynth-thioest"/>
</dbReference>
<accession>A0A2S6GKZ6</accession>